<evidence type="ECO:0008006" key="3">
    <source>
        <dbReference type="Google" id="ProtNLM"/>
    </source>
</evidence>
<dbReference type="AlphaFoldDB" id="A0A1F7WPL4"/>
<dbReference type="PANTHER" id="PTHR37833">
    <property type="entry name" value="LIPOPROTEIN-RELATED"/>
    <property type="match status" value="1"/>
</dbReference>
<dbReference type="Pfam" id="PF07610">
    <property type="entry name" value="DUF1573"/>
    <property type="match status" value="1"/>
</dbReference>
<dbReference type="InterPro" id="IPR011467">
    <property type="entry name" value="DUF1573"/>
</dbReference>
<reference evidence="1 2" key="1">
    <citation type="journal article" date="2016" name="Nat. Commun.">
        <title>Thousands of microbial genomes shed light on interconnected biogeochemical processes in an aquifer system.</title>
        <authorList>
            <person name="Anantharaman K."/>
            <person name="Brown C.T."/>
            <person name="Hug L.A."/>
            <person name="Sharon I."/>
            <person name="Castelle C.J."/>
            <person name="Probst A.J."/>
            <person name="Thomas B.C."/>
            <person name="Singh A."/>
            <person name="Wilkins M.J."/>
            <person name="Karaoz U."/>
            <person name="Brodie E.L."/>
            <person name="Williams K.H."/>
            <person name="Hubbard S.S."/>
            <person name="Banfield J.F."/>
        </authorList>
    </citation>
    <scope>NUCLEOTIDE SEQUENCE [LARGE SCALE GENOMIC DNA]</scope>
</reference>
<accession>A0A1F7WPL4</accession>
<gene>
    <name evidence="1" type="ORF">A2112_00515</name>
</gene>
<comment type="caution">
    <text evidence="1">The sequence shown here is derived from an EMBL/GenBank/DDBJ whole genome shotgun (WGS) entry which is preliminary data.</text>
</comment>
<name>A0A1F7WPL4_9BACT</name>
<evidence type="ECO:0000313" key="2">
    <source>
        <dbReference type="Proteomes" id="UP000177091"/>
    </source>
</evidence>
<dbReference type="EMBL" id="MGFK01000022">
    <property type="protein sequence ID" value="OGM04058.1"/>
    <property type="molecule type" value="Genomic_DNA"/>
</dbReference>
<dbReference type="PANTHER" id="PTHR37833:SF1">
    <property type="entry name" value="SIGNAL PEPTIDE PROTEIN"/>
    <property type="match status" value="1"/>
</dbReference>
<organism evidence="1 2">
    <name type="scientific">Candidatus Woesebacteria bacterium GWA1_42_12</name>
    <dbReference type="NCBI Taxonomy" id="1802472"/>
    <lineage>
        <taxon>Bacteria</taxon>
        <taxon>Candidatus Woeseibacteriota</taxon>
    </lineage>
</organism>
<evidence type="ECO:0000313" key="1">
    <source>
        <dbReference type="EMBL" id="OGM04058.1"/>
    </source>
</evidence>
<dbReference type="Proteomes" id="UP000177091">
    <property type="component" value="Unassembled WGS sequence"/>
</dbReference>
<dbReference type="Gene3D" id="2.60.40.10">
    <property type="entry name" value="Immunoglobulins"/>
    <property type="match status" value="1"/>
</dbReference>
<proteinExistence type="predicted"/>
<dbReference type="InterPro" id="IPR013783">
    <property type="entry name" value="Ig-like_fold"/>
</dbReference>
<sequence length="168" mass="17421">MKDSKVLITIVVATVLLIGGGVALLGGKSTATSEVLSEVSGIEANPTFYELGEVPINGGIVTKEYSIKNTSGSTIKLKKVTTSCMCTTASVQIMGEETPFFGMEGHGDANPPVNIEIGAGQEGKVIVKFDPAAHGPEGVGPFNRVVYLTFSDPAGIKELTFSGKVVSE</sequence>
<protein>
    <recommendedName>
        <fullName evidence="3">DUF1573 domain-containing protein</fullName>
    </recommendedName>
</protein>